<reference evidence="12" key="2">
    <citation type="submission" date="2023-02" db="EMBL/GenBank/DDBJ databases">
        <authorList>
            <person name="Concha-Toloza M."/>
            <person name="Lopez-Cantillo M."/>
            <person name="Molina-Mora J."/>
            <person name="Collado L."/>
        </authorList>
    </citation>
    <scope>NUCLEOTIDE SEQUENCE</scope>
    <source>
        <strain evidence="12">FR1p153A2</strain>
    </source>
</reference>
<feature type="transmembrane region" description="Helical" evidence="9">
    <location>
        <begin position="171"/>
        <end position="191"/>
    </location>
</feature>
<dbReference type="CDD" id="cd18553">
    <property type="entry name" value="ABC_6TM_PglK_like"/>
    <property type="match status" value="1"/>
</dbReference>
<evidence type="ECO:0000256" key="2">
    <source>
        <dbReference type="ARBA" id="ARBA00022448"/>
    </source>
</evidence>
<reference evidence="12" key="1">
    <citation type="journal article" date="2023" name="Antibiotics">
        <title>Genomic Characterization of Antibiotic-Resistant Campylobacterales Isolated from Chilean Poultry Meat.</title>
        <authorList>
            <person name="Concha-Toloza M."/>
            <person name="Lopez-Cantillo M."/>
            <person name="Molina-Mora J.A."/>
            <person name="Collado L."/>
        </authorList>
    </citation>
    <scope>NUCLEOTIDE SEQUENCE</scope>
    <source>
        <strain evidence="12">FR1p153A2</strain>
    </source>
</reference>
<evidence type="ECO:0000313" key="12">
    <source>
        <dbReference type="EMBL" id="MDK2042528.1"/>
    </source>
</evidence>
<keyword evidence="3" id="KW-1003">Cell membrane</keyword>
<dbReference type="Proteomes" id="UP001237501">
    <property type="component" value="Unassembled WGS sequence"/>
</dbReference>
<evidence type="ECO:0000256" key="8">
    <source>
        <dbReference type="ARBA" id="ARBA00023136"/>
    </source>
</evidence>
<dbReference type="InterPro" id="IPR017871">
    <property type="entry name" value="ABC_transporter-like_CS"/>
</dbReference>
<dbReference type="AlphaFoldDB" id="A0AAW6VIP1"/>
<organism evidence="12 13">
    <name type="scientific">Aliarcobacter butzleri</name>
    <dbReference type="NCBI Taxonomy" id="28197"/>
    <lineage>
        <taxon>Bacteria</taxon>
        <taxon>Pseudomonadati</taxon>
        <taxon>Campylobacterota</taxon>
        <taxon>Epsilonproteobacteria</taxon>
        <taxon>Campylobacterales</taxon>
        <taxon>Arcobacteraceae</taxon>
        <taxon>Aliarcobacter</taxon>
    </lineage>
</organism>
<keyword evidence="7 9" id="KW-1133">Transmembrane helix</keyword>
<dbReference type="PROSITE" id="PS00211">
    <property type="entry name" value="ABC_TRANSPORTER_1"/>
    <property type="match status" value="1"/>
</dbReference>
<dbReference type="FunFam" id="3.40.50.300:FF:000299">
    <property type="entry name" value="ABC transporter ATP-binding protein/permease"/>
    <property type="match status" value="1"/>
</dbReference>
<proteinExistence type="predicted"/>
<accession>A0AAW6VIP1</accession>
<feature type="transmembrane region" description="Helical" evidence="9">
    <location>
        <begin position="72"/>
        <end position="97"/>
    </location>
</feature>
<feature type="transmembrane region" description="Helical" evidence="9">
    <location>
        <begin position="287"/>
        <end position="305"/>
    </location>
</feature>
<evidence type="ECO:0000313" key="13">
    <source>
        <dbReference type="Proteomes" id="UP001237501"/>
    </source>
</evidence>
<dbReference type="RefSeq" id="WP_012012443.1">
    <property type="nucleotide sequence ID" value="NZ_BMQR01000007.1"/>
</dbReference>
<feature type="transmembrane region" description="Helical" evidence="9">
    <location>
        <begin position="20"/>
        <end position="42"/>
    </location>
</feature>
<dbReference type="PROSITE" id="PS50929">
    <property type="entry name" value="ABC_TM1F"/>
    <property type="match status" value="1"/>
</dbReference>
<comment type="subcellular location">
    <subcellularLocation>
        <location evidence="1">Cell membrane</location>
        <topology evidence="1">Multi-pass membrane protein</topology>
    </subcellularLocation>
</comment>
<keyword evidence="5" id="KW-0547">Nucleotide-binding</keyword>
<dbReference type="Gene3D" id="3.40.50.300">
    <property type="entry name" value="P-loop containing nucleotide triphosphate hydrolases"/>
    <property type="match status" value="1"/>
</dbReference>
<evidence type="ECO:0000256" key="3">
    <source>
        <dbReference type="ARBA" id="ARBA00022475"/>
    </source>
</evidence>
<dbReference type="GeneID" id="24304018"/>
<evidence type="ECO:0000256" key="6">
    <source>
        <dbReference type="ARBA" id="ARBA00022840"/>
    </source>
</evidence>
<dbReference type="InterPro" id="IPR027417">
    <property type="entry name" value="P-loop_NTPase"/>
</dbReference>
<keyword evidence="2" id="KW-0813">Transport</keyword>
<dbReference type="EMBL" id="JAQTJK010000025">
    <property type="protein sequence ID" value="MDK2042528.1"/>
    <property type="molecule type" value="Genomic_DNA"/>
</dbReference>
<dbReference type="InterPro" id="IPR039421">
    <property type="entry name" value="Type_1_exporter"/>
</dbReference>
<evidence type="ECO:0000259" key="11">
    <source>
        <dbReference type="PROSITE" id="PS50929"/>
    </source>
</evidence>
<feature type="domain" description="ABC transmembrane type-1" evidence="11">
    <location>
        <begin position="18"/>
        <end position="319"/>
    </location>
</feature>
<keyword evidence="8 9" id="KW-0472">Membrane</keyword>
<protein>
    <submittedName>
        <fullName evidence="12">ABC transporter ATP-binding protein</fullName>
    </submittedName>
</protein>
<feature type="transmembrane region" description="Helical" evidence="9">
    <location>
        <begin position="144"/>
        <end position="165"/>
    </location>
</feature>
<evidence type="ECO:0000256" key="1">
    <source>
        <dbReference type="ARBA" id="ARBA00004651"/>
    </source>
</evidence>
<evidence type="ECO:0000256" key="7">
    <source>
        <dbReference type="ARBA" id="ARBA00022989"/>
    </source>
</evidence>
<comment type="caution">
    <text evidence="12">The sequence shown here is derived from an EMBL/GenBank/DDBJ whole genome shotgun (WGS) entry which is preliminary data.</text>
</comment>
<keyword evidence="4 9" id="KW-0812">Transmembrane</keyword>
<dbReference type="Pfam" id="PF00664">
    <property type="entry name" value="ABC_membrane"/>
    <property type="match status" value="1"/>
</dbReference>
<dbReference type="InterPro" id="IPR011527">
    <property type="entry name" value="ABC1_TM_dom"/>
</dbReference>
<sequence>MYKKISYLLKQKDKRNLFLLILFSIFIAIIETIGVTALMPFISVASNFDLVISNKYYNYIYNIFNFNTPLEFVLFLGIGLVIFYFIRAFFNLFYLYLLAKFSKGLIHSISIQLFKNFLGFSYKDYVNKNSSELSKILINETHNLAVLINAVLLLISEVFVIIFIYTVMIYMNYQITLVITIFLLLNGFFLIKKISKVIKKQGIKREEYQKKFYEILNSSFGNYKIIKLQSNDNIVVDKFTEASEGFKKSAVIFESLYYFPKVFLETLGFSIVTLIIVYLIYIQNNDISSVMSILSMFILGLYRLMPSANRLLTSYNQIMYYHKALDLIYDKLSHKIETLSENSITFQNEIMLKNISFSYNDKSIIDNLDLKIKKNEKIAFIGPSGSGKSTLVDIIIGLYLPTSGQLLVDGCLLSLKNIKKWRKKIGYIPQQVYLFDGTVAENISFGCSYNEQKVIEVLKKAKILDFLEIHQEGIHTFVGEGGIKLSGGQKQRIAIARALYQEPEILILDEATSALDEAIEKEIMDEIYEISENKTLIIIAHRLSTINGCEKVYRINNKKIEIVNSR</sequence>
<gene>
    <name evidence="12" type="ORF">PT517_12140</name>
</gene>
<dbReference type="InterPro" id="IPR003593">
    <property type="entry name" value="AAA+_ATPase"/>
</dbReference>
<dbReference type="GO" id="GO:0005524">
    <property type="term" value="F:ATP binding"/>
    <property type="evidence" value="ECO:0007669"/>
    <property type="project" value="UniProtKB-KW"/>
</dbReference>
<dbReference type="InterPro" id="IPR036640">
    <property type="entry name" value="ABC1_TM_sf"/>
</dbReference>
<feature type="transmembrane region" description="Helical" evidence="9">
    <location>
        <begin position="262"/>
        <end position="281"/>
    </location>
</feature>
<dbReference type="GO" id="GO:0140359">
    <property type="term" value="F:ABC-type transporter activity"/>
    <property type="evidence" value="ECO:0007669"/>
    <property type="project" value="InterPro"/>
</dbReference>
<dbReference type="PANTHER" id="PTHR24221:SF654">
    <property type="entry name" value="ATP-BINDING CASSETTE SUB-FAMILY B MEMBER 6"/>
    <property type="match status" value="1"/>
</dbReference>
<name>A0AAW6VIP1_9BACT</name>
<feature type="domain" description="ABC transporter" evidence="10">
    <location>
        <begin position="350"/>
        <end position="565"/>
    </location>
</feature>
<keyword evidence="6 12" id="KW-0067">ATP-binding</keyword>
<evidence type="ECO:0000256" key="5">
    <source>
        <dbReference type="ARBA" id="ARBA00022741"/>
    </source>
</evidence>
<dbReference type="GO" id="GO:0005886">
    <property type="term" value="C:plasma membrane"/>
    <property type="evidence" value="ECO:0007669"/>
    <property type="project" value="UniProtKB-SubCell"/>
</dbReference>
<dbReference type="Pfam" id="PF00005">
    <property type="entry name" value="ABC_tran"/>
    <property type="match status" value="1"/>
</dbReference>
<dbReference type="Gene3D" id="1.20.1560.10">
    <property type="entry name" value="ABC transporter type 1, transmembrane domain"/>
    <property type="match status" value="1"/>
</dbReference>
<dbReference type="InterPro" id="IPR003439">
    <property type="entry name" value="ABC_transporter-like_ATP-bd"/>
</dbReference>
<dbReference type="SUPFAM" id="SSF52540">
    <property type="entry name" value="P-loop containing nucleoside triphosphate hydrolases"/>
    <property type="match status" value="1"/>
</dbReference>
<evidence type="ECO:0000259" key="10">
    <source>
        <dbReference type="PROSITE" id="PS50893"/>
    </source>
</evidence>
<evidence type="ECO:0000256" key="9">
    <source>
        <dbReference type="SAM" id="Phobius"/>
    </source>
</evidence>
<evidence type="ECO:0000256" key="4">
    <source>
        <dbReference type="ARBA" id="ARBA00022692"/>
    </source>
</evidence>
<dbReference type="PROSITE" id="PS50893">
    <property type="entry name" value="ABC_TRANSPORTER_2"/>
    <property type="match status" value="1"/>
</dbReference>
<dbReference type="SUPFAM" id="SSF90123">
    <property type="entry name" value="ABC transporter transmembrane region"/>
    <property type="match status" value="1"/>
</dbReference>
<dbReference type="GO" id="GO:0016887">
    <property type="term" value="F:ATP hydrolysis activity"/>
    <property type="evidence" value="ECO:0007669"/>
    <property type="project" value="InterPro"/>
</dbReference>
<dbReference type="PANTHER" id="PTHR24221">
    <property type="entry name" value="ATP-BINDING CASSETTE SUB-FAMILY B"/>
    <property type="match status" value="1"/>
</dbReference>
<dbReference type="SMART" id="SM00382">
    <property type="entry name" value="AAA"/>
    <property type="match status" value="1"/>
</dbReference>
<dbReference type="GO" id="GO:0034040">
    <property type="term" value="F:ATPase-coupled lipid transmembrane transporter activity"/>
    <property type="evidence" value="ECO:0007669"/>
    <property type="project" value="TreeGrafter"/>
</dbReference>